<reference evidence="1 2" key="1">
    <citation type="submission" date="2009-05" db="EMBL/GenBank/DDBJ databases">
        <authorList>
            <person name="Setubal J.C."/>
            <person name="Boyle S."/>
            <person name="Crasta O.R."/>
            <person name="Gillespie J.J."/>
            <person name="Kenyon R.W."/>
            <person name="Lu J."/>
            <person name="Mane S."/>
            <person name="Nagrani S."/>
            <person name="Shallom J.M."/>
            <person name="Shallom S."/>
            <person name="Shukla M."/>
            <person name="Snyder E.E."/>
            <person name="Sobral B.W."/>
            <person name="Wattam A.R."/>
            <person name="Will R."/>
            <person name="Williams K."/>
            <person name="Yoo H."/>
            <person name="Munk C."/>
            <person name="Tapia R."/>
            <person name="Green L."/>
            <person name="Rogers Y."/>
            <person name="Detter J.C."/>
            <person name="Bruce D."/>
            <person name="Brettin T.S."/>
            <person name="Tsolis R."/>
        </authorList>
    </citation>
    <scope>NUCLEOTIDE SEQUENCE [LARGE SCALE GENOMIC DNA]</scope>
    <source>
        <strain evidence="1 2">LMG 3301</strain>
    </source>
</reference>
<dbReference type="EMBL" id="ACQA01000002">
    <property type="protein sequence ID" value="EEQ92926.1"/>
    <property type="molecule type" value="Genomic_DNA"/>
</dbReference>
<sequence length="224" mass="23872">MVLVMPVWFVDLAHNCAPSVATETLAGIVSLESRFEPFNIRINSGPPLKQQPASKAEAIEVAAALVAGHQDIQLGLAGLGLDDLSRLNLTIAEAFDPCLNLKATATLLDSTYRRAVQAGADETEAGKIMLQSFYGGGDISAGSSAEYDSQVQREIERLKSTSATLSVGSSQDGQREEWAAATSNAVAENLGRKATSDATAPSWDVFKSRRQSSVLVFQNQRGEE</sequence>
<gene>
    <name evidence="1" type="ORF">OINT_2000048</name>
</gene>
<comment type="caution">
    <text evidence="1">The sequence shown here is derived from an EMBL/GenBank/DDBJ whole genome shotgun (WGS) entry which is preliminary data.</text>
</comment>
<dbReference type="AlphaFoldDB" id="C4WLA4"/>
<proteinExistence type="predicted"/>
<evidence type="ECO:0000313" key="1">
    <source>
        <dbReference type="EMBL" id="EEQ92926.1"/>
    </source>
</evidence>
<dbReference type="HOGENOM" id="CLU_076837_0_0_5"/>
<protein>
    <submittedName>
        <fullName evidence="1">Transport secretion system IV, VirB1 protein</fullName>
    </submittedName>
</protein>
<evidence type="ECO:0000313" key="2">
    <source>
        <dbReference type="Proteomes" id="UP000004386"/>
    </source>
</evidence>
<organism evidence="1 2">
    <name type="scientific">Brucella intermedia LMG 3301</name>
    <dbReference type="NCBI Taxonomy" id="641118"/>
    <lineage>
        <taxon>Bacteria</taxon>
        <taxon>Pseudomonadati</taxon>
        <taxon>Pseudomonadota</taxon>
        <taxon>Alphaproteobacteria</taxon>
        <taxon>Hyphomicrobiales</taxon>
        <taxon>Brucellaceae</taxon>
        <taxon>Brucella/Ochrobactrum group</taxon>
        <taxon>Brucella</taxon>
    </lineage>
</organism>
<name>C4WLA4_9HYPH</name>
<accession>C4WLA4</accession>
<dbReference type="Proteomes" id="UP000004386">
    <property type="component" value="Unassembled WGS sequence"/>
</dbReference>
<dbReference type="CDD" id="cd16892">
    <property type="entry name" value="LT_VirB1-like"/>
    <property type="match status" value="1"/>
</dbReference>